<evidence type="ECO:0000256" key="8">
    <source>
        <dbReference type="ARBA" id="ARBA00022967"/>
    </source>
</evidence>
<dbReference type="InterPro" id="IPR003593">
    <property type="entry name" value="AAA+_ATPase"/>
</dbReference>
<evidence type="ECO:0000256" key="6">
    <source>
        <dbReference type="ARBA" id="ARBA00022741"/>
    </source>
</evidence>
<evidence type="ECO:0000256" key="5">
    <source>
        <dbReference type="ARBA" id="ARBA00022519"/>
    </source>
</evidence>
<dbReference type="InterPro" id="IPR027417">
    <property type="entry name" value="P-loop_NTPase"/>
</dbReference>
<dbReference type="InterPro" id="IPR050388">
    <property type="entry name" value="ABC_Ni/Peptide_Import"/>
</dbReference>
<keyword evidence="9" id="KW-0472">Membrane</keyword>
<dbReference type="OrthoDB" id="9784450at2"/>
<dbReference type="SUPFAM" id="SSF52540">
    <property type="entry name" value="P-loop containing nucleoside triphosphate hydrolases"/>
    <property type="match status" value="2"/>
</dbReference>
<dbReference type="PANTHER" id="PTHR43297:SF14">
    <property type="entry name" value="ATPASE AAA-TYPE CORE DOMAIN-CONTAINING PROTEIN"/>
    <property type="match status" value="1"/>
</dbReference>
<evidence type="ECO:0000256" key="7">
    <source>
        <dbReference type="ARBA" id="ARBA00022840"/>
    </source>
</evidence>
<dbReference type="NCBIfam" id="NF008453">
    <property type="entry name" value="PRK11308.1"/>
    <property type="match status" value="2"/>
</dbReference>
<dbReference type="InterPro" id="IPR017871">
    <property type="entry name" value="ABC_transporter-like_CS"/>
</dbReference>
<sequence>MSALPSRDPVTAKAVLRVEGLRVELRDGSDVVSDIHFSVAAGEVVGLVGESGSGKTTIASALLAHARAGARIVGGSVWIDGTDLLALPAAELARWRGRRVSYVPQDPAMALSPVLRIGTQLHETLVVHEPALVRAARADRIAQTLRDVGLPSDDAFLRRFPHELSGGQQQRVLLALAFMLRPTLIVLDEPTTALDVTTQAKILETISALCRSHGVAAVYVSHDLAVVRHLADRVIVLYAGRIVEAASRDALFDAPAHPYSEGLLGAIPDVALRTSLRPIPGLAPAPQARPQGCAFAPRCRQRSTTCTERAPALSPSGDGQQVACWHPLTRRGAGRAVAAAVPTPVRDAVPALLEVDGIDAAYGPRQVLFGVSFSLQAGECLALVGESGSGKTTLARALAGLGDHAQGQVRYEGQDLPLNARERDAALRRQIQYVFQNPYRALNPRKTVGRIIGDAVHHFFDVDRAEGLRRAVLALQRVALPPETLALYPGDLSGGERQRVAIARALICEPRVLICDEVTSALDVSVQATVLELLGQLQREGLAILFVTHNLGVVRAVADRIVVLREGRIVEAGAADAVLDRPANLYTRTLVHDSPSLLRASRAPPQPLRAAS</sequence>
<dbReference type="GO" id="GO:0015833">
    <property type="term" value="P:peptide transport"/>
    <property type="evidence" value="ECO:0007669"/>
    <property type="project" value="InterPro"/>
</dbReference>
<keyword evidence="3" id="KW-0813">Transport</keyword>
<accession>A0A4S3K4R0</accession>
<keyword evidence="12" id="KW-1185">Reference proteome</keyword>
<evidence type="ECO:0000313" key="12">
    <source>
        <dbReference type="Proteomes" id="UP000295341"/>
    </source>
</evidence>
<evidence type="ECO:0000256" key="3">
    <source>
        <dbReference type="ARBA" id="ARBA00022448"/>
    </source>
</evidence>
<dbReference type="SMART" id="SM00382">
    <property type="entry name" value="AAA"/>
    <property type="match status" value="2"/>
</dbReference>
<dbReference type="EMBL" id="SOBT01000008">
    <property type="protein sequence ID" value="TDU31712.1"/>
    <property type="molecule type" value="Genomic_DNA"/>
</dbReference>
<dbReference type="Proteomes" id="UP000295341">
    <property type="component" value="Unassembled WGS sequence"/>
</dbReference>
<keyword evidence="5" id="KW-0997">Cell inner membrane</keyword>
<evidence type="ECO:0000256" key="1">
    <source>
        <dbReference type="ARBA" id="ARBA00004417"/>
    </source>
</evidence>
<dbReference type="GO" id="GO:0016887">
    <property type="term" value="F:ATP hydrolysis activity"/>
    <property type="evidence" value="ECO:0007669"/>
    <property type="project" value="InterPro"/>
</dbReference>
<comment type="caution">
    <text evidence="11">The sequence shown here is derived from an EMBL/GenBank/DDBJ whole genome shotgun (WGS) entry which is preliminary data.</text>
</comment>
<protein>
    <submittedName>
        <fullName evidence="11">Peptide/nickel transport system ATP-binding protein</fullName>
    </submittedName>
</protein>
<dbReference type="RefSeq" id="WP_133880274.1">
    <property type="nucleotide sequence ID" value="NZ_MWIN01000012.1"/>
</dbReference>
<dbReference type="InterPro" id="IPR003439">
    <property type="entry name" value="ABC_transporter-like_ATP-bd"/>
</dbReference>
<keyword evidence="4" id="KW-1003">Cell membrane</keyword>
<dbReference type="Pfam" id="PF08352">
    <property type="entry name" value="oligo_HPY"/>
    <property type="match status" value="1"/>
</dbReference>
<name>A0A4S3K4R0_9GAMM</name>
<evidence type="ECO:0000259" key="10">
    <source>
        <dbReference type="PROSITE" id="PS50893"/>
    </source>
</evidence>
<dbReference type="InterPro" id="IPR013563">
    <property type="entry name" value="Oligopep_ABC_C"/>
</dbReference>
<reference evidence="11 12" key="1">
    <citation type="submission" date="2019-03" db="EMBL/GenBank/DDBJ databases">
        <title>Genomic Encyclopedia of Type Strains, Phase IV (KMG-IV): sequencing the most valuable type-strain genomes for metagenomic binning, comparative biology and taxonomic classification.</title>
        <authorList>
            <person name="Goeker M."/>
        </authorList>
    </citation>
    <scope>NUCLEOTIDE SEQUENCE [LARGE SCALE GENOMIC DNA]</scope>
    <source>
        <strain evidence="11 12">DSM 26377</strain>
    </source>
</reference>
<dbReference type="NCBIfam" id="NF007739">
    <property type="entry name" value="PRK10419.1"/>
    <property type="match status" value="2"/>
</dbReference>
<dbReference type="AlphaFoldDB" id="A0A4S3K4R0"/>
<feature type="domain" description="ABC transporter" evidence="10">
    <location>
        <begin position="353"/>
        <end position="591"/>
    </location>
</feature>
<comment type="similarity">
    <text evidence="2">Belongs to the ABC transporter superfamily.</text>
</comment>
<organism evidence="11 12">
    <name type="scientific">Panacagrimonas perspica</name>
    <dbReference type="NCBI Taxonomy" id="381431"/>
    <lineage>
        <taxon>Bacteria</taxon>
        <taxon>Pseudomonadati</taxon>
        <taxon>Pseudomonadota</taxon>
        <taxon>Gammaproteobacteria</taxon>
        <taxon>Nevskiales</taxon>
        <taxon>Nevskiaceae</taxon>
        <taxon>Panacagrimonas</taxon>
    </lineage>
</organism>
<dbReference type="GO" id="GO:0005524">
    <property type="term" value="F:ATP binding"/>
    <property type="evidence" value="ECO:0007669"/>
    <property type="project" value="UniProtKB-KW"/>
</dbReference>
<dbReference type="NCBIfam" id="TIGR01727">
    <property type="entry name" value="oligo_HPY"/>
    <property type="match status" value="1"/>
</dbReference>
<dbReference type="Gene3D" id="3.40.50.300">
    <property type="entry name" value="P-loop containing nucleotide triphosphate hydrolases"/>
    <property type="match status" value="2"/>
</dbReference>
<dbReference type="PROSITE" id="PS00211">
    <property type="entry name" value="ABC_TRANSPORTER_1"/>
    <property type="match status" value="2"/>
</dbReference>
<dbReference type="PANTHER" id="PTHR43297">
    <property type="entry name" value="OLIGOPEPTIDE TRANSPORT ATP-BINDING PROTEIN APPD"/>
    <property type="match status" value="1"/>
</dbReference>
<evidence type="ECO:0000256" key="2">
    <source>
        <dbReference type="ARBA" id="ARBA00005417"/>
    </source>
</evidence>
<evidence type="ECO:0000313" key="11">
    <source>
        <dbReference type="EMBL" id="TDU31712.1"/>
    </source>
</evidence>
<evidence type="ECO:0000256" key="4">
    <source>
        <dbReference type="ARBA" id="ARBA00022475"/>
    </source>
</evidence>
<evidence type="ECO:0000256" key="9">
    <source>
        <dbReference type="ARBA" id="ARBA00023136"/>
    </source>
</evidence>
<dbReference type="GO" id="GO:0055085">
    <property type="term" value="P:transmembrane transport"/>
    <property type="evidence" value="ECO:0007669"/>
    <property type="project" value="UniProtKB-ARBA"/>
</dbReference>
<dbReference type="CDD" id="cd03257">
    <property type="entry name" value="ABC_NikE_OppD_transporters"/>
    <property type="match status" value="2"/>
</dbReference>
<keyword evidence="7 11" id="KW-0067">ATP-binding</keyword>
<keyword evidence="6" id="KW-0547">Nucleotide-binding</keyword>
<keyword evidence="8" id="KW-1278">Translocase</keyword>
<proteinExistence type="inferred from homology"/>
<dbReference type="Pfam" id="PF00005">
    <property type="entry name" value="ABC_tran"/>
    <property type="match status" value="2"/>
</dbReference>
<dbReference type="PROSITE" id="PS50893">
    <property type="entry name" value="ABC_TRANSPORTER_2"/>
    <property type="match status" value="2"/>
</dbReference>
<comment type="subcellular location">
    <subcellularLocation>
        <location evidence="1">Cell inner membrane</location>
        <topology evidence="1">Peripheral membrane protein</topology>
    </subcellularLocation>
</comment>
<dbReference type="GO" id="GO:0005886">
    <property type="term" value="C:plasma membrane"/>
    <property type="evidence" value="ECO:0007669"/>
    <property type="project" value="UniProtKB-SubCell"/>
</dbReference>
<feature type="domain" description="ABC transporter" evidence="10">
    <location>
        <begin position="16"/>
        <end position="264"/>
    </location>
</feature>
<dbReference type="FunFam" id="3.40.50.300:FF:000016">
    <property type="entry name" value="Oligopeptide ABC transporter ATP-binding component"/>
    <property type="match status" value="1"/>
</dbReference>
<gene>
    <name evidence="11" type="ORF">DFR24_1091</name>
</gene>